<reference evidence="2" key="5">
    <citation type="journal article" date="2021" name="G3 (Bethesda)">
        <title>Aegilops tauschii genome assembly Aet v5.0 features greater sequence contiguity and improved annotation.</title>
        <authorList>
            <person name="Wang L."/>
            <person name="Zhu T."/>
            <person name="Rodriguez J.C."/>
            <person name="Deal K.R."/>
            <person name="Dubcovsky J."/>
            <person name="McGuire P.E."/>
            <person name="Lux T."/>
            <person name="Spannagl M."/>
            <person name="Mayer K.F.X."/>
            <person name="Baldrich P."/>
            <person name="Meyers B.C."/>
            <person name="Huo N."/>
            <person name="Gu Y.Q."/>
            <person name="Zhou H."/>
            <person name="Devos K.M."/>
            <person name="Bennetzen J.L."/>
            <person name="Unver T."/>
            <person name="Budak H."/>
            <person name="Gulick P.J."/>
            <person name="Galiba G."/>
            <person name="Kalapos B."/>
            <person name="Nelson D.R."/>
            <person name="Li P."/>
            <person name="You F.M."/>
            <person name="Luo M.C."/>
            <person name="Dvorak J."/>
        </authorList>
    </citation>
    <scope>NUCLEOTIDE SEQUENCE [LARGE SCALE GENOMIC DNA]</scope>
    <source>
        <strain evidence="2">cv. AL8/78</strain>
    </source>
</reference>
<proteinExistence type="predicted"/>
<feature type="compositionally biased region" description="Basic residues" evidence="1">
    <location>
        <begin position="518"/>
        <end position="527"/>
    </location>
</feature>
<dbReference type="Gramene" id="AET2Gv20032800.1">
    <property type="protein sequence ID" value="AET2Gv20032800.1"/>
    <property type="gene ID" value="AET2Gv20032800"/>
</dbReference>
<dbReference type="Proteomes" id="UP000015105">
    <property type="component" value="Chromosome 2D"/>
</dbReference>
<keyword evidence="3" id="KW-1185">Reference proteome</keyword>
<evidence type="ECO:0000313" key="2">
    <source>
        <dbReference type="EnsemblPlants" id="AET2Gv20032800.1"/>
    </source>
</evidence>
<protein>
    <recommendedName>
        <fullName evidence="4">Rx N-terminal domain-containing protein</fullName>
    </recommendedName>
</protein>
<dbReference type="PANTHER" id="PTHR33377">
    <property type="entry name" value="OS10G0134700 PROTEIN-RELATED"/>
    <property type="match status" value="1"/>
</dbReference>
<dbReference type="PANTHER" id="PTHR33377:SF19">
    <property type="entry name" value="GENOME ASSEMBLY, CHROMOSOME: II"/>
    <property type="match status" value="1"/>
</dbReference>
<dbReference type="EnsemblPlants" id="AET2Gv20032800.1">
    <property type="protein sequence ID" value="AET2Gv20032800.1"/>
    <property type="gene ID" value="AET2Gv20032800"/>
</dbReference>
<dbReference type="SUPFAM" id="SSF52540">
    <property type="entry name" value="P-loop containing nucleoside triphosphate hydrolases"/>
    <property type="match status" value="1"/>
</dbReference>
<accession>A0A453A8X2</accession>
<reference evidence="2" key="3">
    <citation type="journal article" date="2017" name="Nature">
        <title>Genome sequence of the progenitor of the wheat D genome Aegilops tauschii.</title>
        <authorList>
            <person name="Luo M.C."/>
            <person name="Gu Y.Q."/>
            <person name="Puiu D."/>
            <person name="Wang H."/>
            <person name="Twardziok S.O."/>
            <person name="Deal K.R."/>
            <person name="Huo N."/>
            <person name="Zhu T."/>
            <person name="Wang L."/>
            <person name="Wang Y."/>
            <person name="McGuire P.E."/>
            <person name="Liu S."/>
            <person name="Long H."/>
            <person name="Ramasamy R.K."/>
            <person name="Rodriguez J.C."/>
            <person name="Van S.L."/>
            <person name="Yuan L."/>
            <person name="Wang Z."/>
            <person name="Xia Z."/>
            <person name="Xiao L."/>
            <person name="Anderson O.D."/>
            <person name="Ouyang S."/>
            <person name="Liang Y."/>
            <person name="Zimin A.V."/>
            <person name="Pertea G."/>
            <person name="Qi P."/>
            <person name="Bennetzen J.L."/>
            <person name="Dai X."/>
            <person name="Dawson M.W."/>
            <person name="Muller H.G."/>
            <person name="Kugler K."/>
            <person name="Rivarola-Duarte L."/>
            <person name="Spannagl M."/>
            <person name="Mayer K.F.X."/>
            <person name="Lu F.H."/>
            <person name="Bevan M.W."/>
            <person name="Leroy P."/>
            <person name="Li P."/>
            <person name="You F.M."/>
            <person name="Sun Q."/>
            <person name="Liu Z."/>
            <person name="Lyons E."/>
            <person name="Wicker T."/>
            <person name="Salzberg S.L."/>
            <person name="Devos K.M."/>
            <person name="Dvorak J."/>
        </authorList>
    </citation>
    <scope>NUCLEOTIDE SEQUENCE [LARGE SCALE GENOMIC DNA]</scope>
    <source>
        <strain evidence="2">cv. AL8/78</strain>
    </source>
</reference>
<dbReference type="AlphaFoldDB" id="A0A453A8X2"/>
<sequence length="527" mass="58603">KPEAVSILPRVSSRFARGQASQICPQTNQQRASSTPAMEVAISAVAGEIVSRFISFLMNKYHSSSHAQPEEKVVERLQHLLMRAGAIVEEADARYITNSGMMMQLKMLSEAMYRGHSLLDASRYRALQDSAGFDKVSSNDPSSSSLYFAIPLKRSRTATEKDDKAMRLGSHGALENLEIAVANMAEFVVLLGGCERMSRRPYDVYLYTDNFMFSRHAEKQKLLSFLLEQNDPPGDHAPAVIPVIGGVAVRKKTLVAHVCGDERVRSRFSSILHLNGDSHLKMLDDGRTMFGSTTLVIIEFASDVGDEDSKNFQPFFRRMGRGSKIIIVSKLKRLARFGSVKPIFLSALSYHELRYLFKTLAFGSADPAEHPRLVQIADEIAKVLHSVQGSLVEANVFADVLRRNLDVQFWCCILNKGIRLVKRNLSIYGVHPTLLIEQGQPVDITDLASHPLCMIPHKIKEESPSVSLGALVADPSIRPEGDFSLVAWESRIPPHKSFVHYVTSRAQDTHEGSSTSSGRRKRRGVPF</sequence>
<feature type="region of interest" description="Disordered" evidence="1">
    <location>
        <begin position="504"/>
        <end position="527"/>
    </location>
</feature>
<organism evidence="2 3">
    <name type="scientific">Aegilops tauschii subsp. strangulata</name>
    <name type="common">Goatgrass</name>
    <dbReference type="NCBI Taxonomy" id="200361"/>
    <lineage>
        <taxon>Eukaryota</taxon>
        <taxon>Viridiplantae</taxon>
        <taxon>Streptophyta</taxon>
        <taxon>Embryophyta</taxon>
        <taxon>Tracheophyta</taxon>
        <taxon>Spermatophyta</taxon>
        <taxon>Magnoliopsida</taxon>
        <taxon>Liliopsida</taxon>
        <taxon>Poales</taxon>
        <taxon>Poaceae</taxon>
        <taxon>BOP clade</taxon>
        <taxon>Pooideae</taxon>
        <taxon>Triticodae</taxon>
        <taxon>Triticeae</taxon>
        <taxon>Triticinae</taxon>
        <taxon>Aegilops</taxon>
    </lineage>
</organism>
<dbReference type="InterPro" id="IPR027417">
    <property type="entry name" value="P-loop_NTPase"/>
</dbReference>
<reference evidence="3" key="2">
    <citation type="journal article" date="2017" name="Nat. Plants">
        <title>The Aegilops tauschii genome reveals multiple impacts of transposons.</title>
        <authorList>
            <person name="Zhao G."/>
            <person name="Zou C."/>
            <person name="Li K."/>
            <person name="Wang K."/>
            <person name="Li T."/>
            <person name="Gao L."/>
            <person name="Zhang X."/>
            <person name="Wang H."/>
            <person name="Yang Z."/>
            <person name="Liu X."/>
            <person name="Jiang W."/>
            <person name="Mao L."/>
            <person name="Kong X."/>
            <person name="Jiao Y."/>
            <person name="Jia J."/>
        </authorList>
    </citation>
    <scope>NUCLEOTIDE SEQUENCE [LARGE SCALE GENOMIC DNA]</scope>
    <source>
        <strain evidence="3">cv. AL8/78</strain>
    </source>
</reference>
<name>A0A453A8X2_AEGTS</name>
<reference evidence="3" key="1">
    <citation type="journal article" date="2014" name="Science">
        <title>Ancient hybridizations among the ancestral genomes of bread wheat.</title>
        <authorList>
            <consortium name="International Wheat Genome Sequencing Consortium,"/>
            <person name="Marcussen T."/>
            <person name="Sandve S.R."/>
            <person name="Heier L."/>
            <person name="Spannagl M."/>
            <person name="Pfeifer M."/>
            <person name="Jakobsen K.S."/>
            <person name="Wulff B.B."/>
            <person name="Steuernagel B."/>
            <person name="Mayer K.F."/>
            <person name="Olsen O.A."/>
        </authorList>
    </citation>
    <scope>NUCLEOTIDE SEQUENCE [LARGE SCALE GENOMIC DNA]</scope>
    <source>
        <strain evidence="3">cv. AL8/78</strain>
    </source>
</reference>
<dbReference type="STRING" id="200361.A0A453A8X2"/>
<evidence type="ECO:0000313" key="3">
    <source>
        <dbReference type="Proteomes" id="UP000015105"/>
    </source>
</evidence>
<evidence type="ECO:0008006" key="4">
    <source>
        <dbReference type="Google" id="ProtNLM"/>
    </source>
</evidence>
<evidence type="ECO:0000256" key="1">
    <source>
        <dbReference type="SAM" id="MobiDB-lite"/>
    </source>
</evidence>
<reference evidence="2" key="4">
    <citation type="submission" date="2019-03" db="UniProtKB">
        <authorList>
            <consortium name="EnsemblPlants"/>
        </authorList>
    </citation>
    <scope>IDENTIFICATION</scope>
</reference>